<dbReference type="EMBL" id="MFQZ01000001">
    <property type="protein sequence ID" value="OGH88641.1"/>
    <property type="molecule type" value="Genomic_DNA"/>
</dbReference>
<dbReference type="Gene3D" id="3.40.50.720">
    <property type="entry name" value="NAD(P)-binding Rossmann-like Domain"/>
    <property type="match status" value="1"/>
</dbReference>
<evidence type="ECO:0000259" key="3">
    <source>
        <dbReference type="Pfam" id="PF04321"/>
    </source>
</evidence>
<gene>
    <name evidence="4" type="ORF">A3J93_00920</name>
</gene>
<dbReference type="PANTHER" id="PTHR10491">
    <property type="entry name" value="DTDP-4-DEHYDRORHAMNOSE REDUCTASE"/>
    <property type="match status" value="1"/>
</dbReference>
<sequence>MNTKKLSKPAETPLKKVLILGCQGTLGQALVAEFNLPEYIVVGWDRNEADVTSAQIGRRVIAQKPDIIINATGYNAVDKAETDEAEKAKCFQLNSFTPGKLAKASKEIGAIFVNYSSDYVFRGDKIEGYAENDRPDPISVYGQSKWEGEKFVAVVGGKYYVIRPSRLFGPSDKTANAKKSFVDIMVEKKNDGKIKVVNEEEGCPTYSLDLAYFTRLLVEQKKPYGIYHGVNSGSCNWYGWAGEIFKILNKQPKLIPVLASEFPRAAKRPLYSVLLNTKTEPMRSWQEALVAYLSSLA</sequence>
<protein>
    <recommendedName>
        <fullName evidence="2">dTDP-4-dehydrorhamnose reductase</fullName>
        <ecNumber evidence="2">1.1.1.133</ecNumber>
    </recommendedName>
</protein>
<dbReference type="InterPro" id="IPR029903">
    <property type="entry name" value="RmlD-like-bd"/>
</dbReference>
<dbReference type="GO" id="GO:0019305">
    <property type="term" value="P:dTDP-rhamnose biosynthetic process"/>
    <property type="evidence" value="ECO:0007669"/>
    <property type="project" value="UniProtKB-UniPathway"/>
</dbReference>
<dbReference type="Gene3D" id="3.90.25.10">
    <property type="entry name" value="UDP-galactose 4-epimerase, domain 1"/>
    <property type="match status" value="1"/>
</dbReference>
<dbReference type="Pfam" id="PF04321">
    <property type="entry name" value="RmlD_sub_bind"/>
    <property type="match status" value="1"/>
</dbReference>
<dbReference type="PANTHER" id="PTHR10491:SF4">
    <property type="entry name" value="METHIONINE ADENOSYLTRANSFERASE 2 SUBUNIT BETA"/>
    <property type="match status" value="1"/>
</dbReference>
<dbReference type="Proteomes" id="UP000177907">
    <property type="component" value="Unassembled WGS sequence"/>
</dbReference>
<dbReference type="GO" id="GO:0005829">
    <property type="term" value="C:cytosol"/>
    <property type="evidence" value="ECO:0007669"/>
    <property type="project" value="TreeGrafter"/>
</dbReference>
<name>A0A1F6NXN2_9BACT</name>
<dbReference type="AlphaFoldDB" id="A0A1F6NXN2"/>
<dbReference type="InterPro" id="IPR005913">
    <property type="entry name" value="dTDP_dehydrorham_reduct"/>
</dbReference>
<dbReference type="GO" id="GO:0008831">
    <property type="term" value="F:dTDP-4-dehydrorhamnose reductase activity"/>
    <property type="evidence" value="ECO:0007669"/>
    <property type="project" value="UniProtKB-EC"/>
</dbReference>
<evidence type="ECO:0000313" key="5">
    <source>
        <dbReference type="Proteomes" id="UP000177907"/>
    </source>
</evidence>
<dbReference type="CDD" id="cd05254">
    <property type="entry name" value="dTDP_HR_like_SDR_e"/>
    <property type="match status" value="1"/>
</dbReference>
<dbReference type="SUPFAM" id="SSF51735">
    <property type="entry name" value="NAD(P)-binding Rossmann-fold domains"/>
    <property type="match status" value="1"/>
</dbReference>
<keyword evidence="2" id="KW-0560">Oxidoreductase</keyword>
<evidence type="ECO:0000313" key="4">
    <source>
        <dbReference type="EMBL" id="OGH88641.1"/>
    </source>
</evidence>
<organism evidence="4 5">
    <name type="scientific">Candidatus Magasanikbacteria bacterium RIFOXYC2_FULL_42_28</name>
    <dbReference type="NCBI Taxonomy" id="1798704"/>
    <lineage>
        <taxon>Bacteria</taxon>
        <taxon>Candidatus Magasanikiibacteriota</taxon>
    </lineage>
</organism>
<reference evidence="4 5" key="1">
    <citation type="journal article" date="2016" name="Nat. Commun.">
        <title>Thousands of microbial genomes shed light on interconnected biogeochemical processes in an aquifer system.</title>
        <authorList>
            <person name="Anantharaman K."/>
            <person name="Brown C.T."/>
            <person name="Hug L.A."/>
            <person name="Sharon I."/>
            <person name="Castelle C.J."/>
            <person name="Probst A.J."/>
            <person name="Thomas B.C."/>
            <person name="Singh A."/>
            <person name="Wilkins M.J."/>
            <person name="Karaoz U."/>
            <person name="Brodie E.L."/>
            <person name="Williams K.H."/>
            <person name="Hubbard S.S."/>
            <person name="Banfield J.F."/>
        </authorList>
    </citation>
    <scope>NUCLEOTIDE SEQUENCE [LARGE SCALE GENOMIC DNA]</scope>
</reference>
<evidence type="ECO:0000256" key="2">
    <source>
        <dbReference type="RuleBase" id="RU364082"/>
    </source>
</evidence>
<comment type="function">
    <text evidence="2">Catalyzes the reduction of dTDP-6-deoxy-L-lyxo-4-hexulose to yield dTDP-L-rhamnose.</text>
</comment>
<dbReference type="UniPathway" id="UPA00124"/>
<proteinExistence type="inferred from homology"/>
<comment type="pathway">
    <text evidence="2">Carbohydrate biosynthesis; dTDP-L-rhamnose biosynthesis.</text>
</comment>
<dbReference type="STRING" id="1798704.A3J93_00920"/>
<keyword evidence="2" id="KW-0521">NADP</keyword>
<comment type="similarity">
    <text evidence="1 2">Belongs to the dTDP-4-dehydrorhamnose reductase family.</text>
</comment>
<feature type="domain" description="RmlD-like substrate binding" evidence="3">
    <location>
        <begin position="16"/>
        <end position="295"/>
    </location>
</feature>
<comment type="caution">
    <text evidence="4">The sequence shown here is derived from an EMBL/GenBank/DDBJ whole genome shotgun (WGS) entry which is preliminary data.</text>
</comment>
<dbReference type="InterPro" id="IPR036291">
    <property type="entry name" value="NAD(P)-bd_dom_sf"/>
</dbReference>
<accession>A0A1F6NXN2</accession>
<evidence type="ECO:0000256" key="1">
    <source>
        <dbReference type="ARBA" id="ARBA00010944"/>
    </source>
</evidence>
<dbReference type="NCBIfam" id="TIGR01214">
    <property type="entry name" value="rmlD"/>
    <property type="match status" value="1"/>
</dbReference>
<dbReference type="EC" id="1.1.1.133" evidence="2"/>